<evidence type="ECO:0000313" key="1">
    <source>
        <dbReference type="Proteomes" id="UP000887569"/>
    </source>
</evidence>
<accession>A0A914ZP13</accession>
<dbReference type="AlphaFoldDB" id="A0A914ZP13"/>
<dbReference type="Proteomes" id="UP000887569">
    <property type="component" value="Unplaced"/>
</dbReference>
<evidence type="ECO:0000313" key="2">
    <source>
        <dbReference type="WBParaSite" id="PgB10_g050_t01"/>
    </source>
</evidence>
<protein>
    <submittedName>
        <fullName evidence="2">Uncharacterized protein</fullName>
    </submittedName>
</protein>
<organism evidence="1 2">
    <name type="scientific">Parascaris univalens</name>
    <name type="common">Nematode worm</name>
    <dbReference type="NCBI Taxonomy" id="6257"/>
    <lineage>
        <taxon>Eukaryota</taxon>
        <taxon>Metazoa</taxon>
        <taxon>Ecdysozoa</taxon>
        <taxon>Nematoda</taxon>
        <taxon>Chromadorea</taxon>
        <taxon>Rhabditida</taxon>
        <taxon>Spirurina</taxon>
        <taxon>Ascaridomorpha</taxon>
        <taxon>Ascaridoidea</taxon>
        <taxon>Ascarididae</taxon>
        <taxon>Parascaris</taxon>
    </lineage>
</organism>
<dbReference type="WBParaSite" id="PgB10_g050_t01">
    <property type="protein sequence ID" value="PgB10_g050_t01"/>
    <property type="gene ID" value="PgB10_g050"/>
</dbReference>
<name>A0A914ZP13_PARUN</name>
<reference evidence="2" key="1">
    <citation type="submission" date="2022-11" db="UniProtKB">
        <authorList>
            <consortium name="WormBaseParasite"/>
        </authorList>
    </citation>
    <scope>IDENTIFICATION</scope>
</reference>
<proteinExistence type="predicted"/>
<keyword evidence="1" id="KW-1185">Reference proteome</keyword>
<sequence>MRNKSNNRRMIFNYFVVIYYEKLRRVRLSKISFNKELNVVPYSYFRTRGCYCYACYAYLYLHTYRSLYGDIVYVRLFVDMPIFLIVGTISEYPN</sequence>